<gene>
    <name evidence="2" type="ORF">ISN44_As10g005180</name>
</gene>
<keyword evidence="2" id="KW-0378">Hydrolase</keyword>
<dbReference type="InterPro" id="IPR013094">
    <property type="entry name" value="AB_hydrolase_3"/>
</dbReference>
<keyword evidence="3" id="KW-1185">Reference proteome</keyword>
<accession>A0A8T1ZUR6</accession>
<dbReference type="Proteomes" id="UP000694251">
    <property type="component" value="Chromosome 10"/>
</dbReference>
<dbReference type="Pfam" id="PF07859">
    <property type="entry name" value="Abhydrolase_3"/>
    <property type="match status" value="1"/>
</dbReference>
<proteinExistence type="predicted"/>
<evidence type="ECO:0000259" key="1">
    <source>
        <dbReference type="Pfam" id="PF07859"/>
    </source>
</evidence>
<name>A0A8T1ZUR6_ARASU</name>
<reference evidence="2 3" key="1">
    <citation type="submission" date="2020-12" db="EMBL/GenBank/DDBJ databases">
        <title>Concerted genomic and epigenomic changes stabilize Arabidopsis allopolyploids.</title>
        <authorList>
            <person name="Chen Z."/>
        </authorList>
    </citation>
    <scope>NUCLEOTIDE SEQUENCE [LARGE SCALE GENOMIC DNA]</scope>
    <source>
        <strain evidence="2">As9502</strain>
        <tissue evidence="2">Leaf</tissue>
    </source>
</reference>
<dbReference type="AlphaFoldDB" id="A0A8T1ZUR6"/>
<protein>
    <submittedName>
        <fullName evidence="2">Alpha/Beta hydrolase fold</fullName>
    </submittedName>
</protein>
<dbReference type="OrthoDB" id="408631at2759"/>
<organism evidence="2 3">
    <name type="scientific">Arabidopsis suecica</name>
    <name type="common">Swedish thale-cress</name>
    <name type="synonym">Cardaminopsis suecica</name>
    <dbReference type="NCBI Taxonomy" id="45249"/>
    <lineage>
        <taxon>Eukaryota</taxon>
        <taxon>Viridiplantae</taxon>
        <taxon>Streptophyta</taxon>
        <taxon>Embryophyta</taxon>
        <taxon>Tracheophyta</taxon>
        <taxon>Spermatophyta</taxon>
        <taxon>Magnoliopsida</taxon>
        <taxon>eudicotyledons</taxon>
        <taxon>Gunneridae</taxon>
        <taxon>Pentapetalae</taxon>
        <taxon>rosids</taxon>
        <taxon>malvids</taxon>
        <taxon>Brassicales</taxon>
        <taxon>Brassicaceae</taxon>
        <taxon>Camelineae</taxon>
        <taxon>Arabidopsis</taxon>
    </lineage>
</organism>
<evidence type="ECO:0000313" key="2">
    <source>
        <dbReference type="EMBL" id="KAG7563744.1"/>
    </source>
</evidence>
<feature type="domain" description="Alpha/beta hydrolase fold-3" evidence="1">
    <location>
        <begin position="1"/>
        <end position="45"/>
    </location>
</feature>
<sequence>MPPTLTIVVEHDWMRDRAIAYSQELRKVNVNAPVLEYKDAVHEFATLDMLLRTPQAQDCVEDIAIWVKKYISLGGHEFSY</sequence>
<evidence type="ECO:0000313" key="3">
    <source>
        <dbReference type="Proteomes" id="UP000694251"/>
    </source>
</evidence>
<comment type="caution">
    <text evidence="2">The sequence shown here is derived from an EMBL/GenBank/DDBJ whole genome shotgun (WGS) entry which is preliminary data.</text>
</comment>
<dbReference type="GO" id="GO:0016787">
    <property type="term" value="F:hydrolase activity"/>
    <property type="evidence" value="ECO:0007669"/>
    <property type="project" value="UniProtKB-KW"/>
</dbReference>
<dbReference type="EMBL" id="JAEFBJ010000010">
    <property type="protein sequence ID" value="KAG7563744.1"/>
    <property type="molecule type" value="Genomic_DNA"/>
</dbReference>